<keyword evidence="9" id="KW-1185">Reference proteome</keyword>
<evidence type="ECO:0000259" key="7">
    <source>
        <dbReference type="Pfam" id="PF07282"/>
    </source>
</evidence>
<dbReference type="InterPro" id="IPR001959">
    <property type="entry name" value="Transposase"/>
</dbReference>
<protein>
    <submittedName>
        <fullName evidence="8">RNA-guided endonuclease TnpB family protein</fullName>
    </submittedName>
</protein>
<keyword evidence="5" id="KW-0233">DNA recombination</keyword>
<comment type="similarity">
    <text evidence="1">In the C-terminal section; belongs to the transposase 35 family.</text>
</comment>
<dbReference type="Proteomes" id="UP001596289">
    <property type="component" value="Unassembled WGS sequence"/>
</dbReference>
<dbReference type="PANTHER" id="PTHR30405:SF11">
    <property type="entry name" value="RNA-GUIDED DNA ENDONUCLEASE RV2885C-RELATED"/>
    <property type="match status" value="1"/>
</dbReference>
<dbReference type="GO" id="GO:0004519">
    <property type="term" value="F:endonuclease activity"/>
    <property type="evidence" value="ECO:0007669"/>
    <property type="project" value="UniProtKB-KW"/>
</dbReference>
<evidence type="ECO:0000256" key="2">
    <source>
        <dbReference type="ARBA" id="ARBA00011044"/>
    </source>
</evidence>
<feature type="domain" description="Probable transposase IS891/IS1136/IS1341" evidence="6">
    <location>
        <begin position="193"/>
        <end position="296"/>
    </location>
</feature>
<dbReference type="InterPro" id="IPR051399">
    <property type="entry name" value="RNA-guided_DNA_endo/Transpos"/>
</dbReference>
<evidence type="ECO:0000313" key="9">
    <source>
        <dbReference type="Proteomes" id="UP001596289"/>
    </source>
</evidence>
<dbReference type="NCBIfam" id="NF040570">
    <property type="entry name" value="guided_TnpB"/>
    <property type="match status" value="1"/>
</dbReference>
<dbReference type="Pfam" id="PF01385">
    <property type="entry name" value="OrfB_IS605"/>
    <property type="match status" value="1"/>
</dbReference>
<name>A0ABW1RFP8_9LACO</name>
<organism evidence="8 9">
    <name type="scientific">Loigolactobacillus jiayinensis</name>
    <dbReference type="NCBI Taxonomy" id="2486016"/>
    <lineage>
        <taxon>Bacteria</taxon>
        <taxon>Bacillati</taxon>
        <taxon>Bacillota</taxon>
        <taxon>Bacilli</taxon>
        <taxon>Lactobacillales</taxon>
        <taxon>Lactobacillaceae</taxon>
        <taxon>Loigolactobacillus</taxon>
    </lineage>
</organism>
<dbReference type="InterPro" id="IPR010095">
    <property type="entry name" value="Cas12f1-like_TNB"/>
</dbReference>
<dbReference type="RefSeq" id="WP_225418848.1">
    <property type="nucleotide sequence ID" value="NZ_JBHSSL010000114.1"/>
</dbReference>
<dbReference type="EMBL" id="JBHSSL010000114">
    <property type="protein sequence ID" value="MFC6171626.1"/>
    <property type="molecule type" value="Genomic_DNA"/>
</dbReference>
<keyword evidence="8" id="KW-0378">Hydrolase</keyword>
<feature type="domain" description="Cas12f1-like TNB" evidence="7">
    <location>
        <begin position="319"/>
        <end position="386"/>
    </location>
</feature>
<keyword evidence="3" id="KW-0815">Transposition</keyword>
<gene>
    <name evidence="8" type="ORF">ACFQGP_13780</name>
</gene>
<reference evidence="9" key="1">
    <citation type="journal article" date="2019" name="Int. J. Syst. Evol. Microbiol.">
        <title>The Global Catalogue of Microorganisms (GCM) 10K type strain sequencing project: providing services to taxonomists for standard genome sequencing and annotation.</title>
        <authorList>
            <consortium name="The Broad Institute Genomics Platform"/>
            <consortium name="The Broad Institute Genome Sequencing Center for Infectious Disease"/>
            <person name="Wu L."/>
            <person name="Ma J."/>
        </authorList>
    </citation>
    <scope>NUCLEOTIDE SEQUENCE [LARGE SCALE GENOMIC DNA]</scope>
    <source>
        <strain evidence="9">CCM 8904</strain>
    </source>
</reference>
<evidence type="ECO:0000256" key="5">
    <source>
        <dbReference type="ARBA" id="ARBA00023172"/>
    </source>
</evidence>
<keyword evidence="8" id="KW-0540">Nuclease</keyword>
<evidence type="ECO:0000256" key="4">
    <source>
        <dbReference type="ARBA" id="ARBA00023125"/>
    </source>
</evidence>
<evidence type="ECO:0000256" key="1">
    <source>
        <dbReference type="ARBA" id="ARBA00008761"/>
    </source>
</evidence>
<sequence length="410" mass="47378">MIIILLNQVIKLRLTNVAPPVTTALIQVQTQYMQACQFVSDYVFNHDFELNSNKLSHVLYHDIRQRFALKAQLASSVFKTVTARYKTVQSQLRQKPYRVNDGEKWLSIPKDLPWLWQPVQFKRPQADLVRNRDYSFVADKQQLSLQTLGKRIKTTFTASGFKQYLDGTWKLGTAKLLRADHKWYLHIAVSKTVPDVDAQTQSTNVIGIDRGLRFLATTYDTQGKTRFFSGRQILRKHAYYQKRRAALQAIGTKSSKHKLKRLSGKENRWLSDVNHQLSKTLITRYGVNSLFVIEDLTNVTFDTDNLPKSLRNSNRSWAFYQLEHYLTYKAHANQSNVLKVSAAYTSQRCPKCGLIRKSNRNHNSHEYRCQNCGYRSNDDRLGAMNIQQLGTQFVSGTVKPKFVFNTNLDA</sequence>
<dbReference type="Pfam" id="PF07282">
    <property type="entry name" value="Cas12f1-like_TNB"/>
    <property type="match status" value="1"/>
</dbReference>
<keyword evidence="4" id="KW-0238">DNA-binding</keyword>
<comment type="caution">
    <text evidence="8">The sequence shown here is derived from an EMBL/GenBank/DDBJ whole genome shotgun (WGS) entry which is preliminary data.</text>
</comment>
<evidence type="ECO:0000259" key="6">
    <source>
        <dbReference type="Pfam" id="PF01385"/>
    </source>
</evidence>
<proteinExistence type="inferred from homology"/>
<accession>A0ABW1RFP8</accession>
<dbReference type="PANTHER" id="PTHR30405">
    <property type="entry name" value="TRANSPOSASE"/>
    <property type="match status" value="1"/>
</dbReference>
<keyword evidence="8" id="KW-0255">Endonuclease</keyword>
<comment type="similarity">
    <text evidence="2">In the N-terminal section; belongs to the transposase 2 family.</text>
</comment>
<dbReference type="NCBIfam" id="TIGR01766">
    <property type="entry name" value="IS200/IS605 family accessory protein TnpB-like domain"/>
    <property type="match status" value="1"/>
</dbReference>
<evidence type="ECO:0000256" key="3">
    <source>
        <dbReference type="ARBA" id="ARBA00022578"/>
    </source>
</evidence>
<evidence type="ECO:0000313" key="8">
    <source>
        <dbReference type="EMBL" id="MFC6171626.1"/>
    </source>
</evidence>